<evidence type="ECO:0000313" key="4">
    <source>
        <dbReference type="RefSeq" id="XP_020111376.1"/>
    </source>
</evidence>
<dbReference type="SMART" id="SM00213">
    <property type="entry name" value="UBQ"/>
    <property type="match status" value="1"/>
</dbReference>
<dbReference type="RefSeq" id="XP_020111377.1">
    <property type="nucleotide sequence ID" value="XM_020255788.1"/>
</dbReference>
<dbReference type="OrthoDB" id="428577at2759"/>
<dbReference type="Pfam" id="PF00240">
    <property type="entry name" value="ubiquitin"/>
    <property type="match status" value="1"/>
</dbReference>
<evidence type="ECO:0000259" key="2">
    <source>
        <dbReference type="PROSITE" id="PS50053"/>
    </source>
</evidence>
<dbReference type="PANTHER" id="PTHR47376">
    <property type="entry name" value="OS02G0597700 PROTEIN"/>
    <property type="match status" value="1"/>
</dbReference>
<dbReference type="RefSeq" id="XP_020111376.1">
    <property type="nucleotide sequence ID" value="XM_020255787.1"/>
</dbReference>
<accession>A0A6P5GRT8</accession>
<evidence type="ECO:0000256" key="1">
    <source>
        <dbReference type="SAM" id="MobiDB-lite"/>
    </source>
</evidence>
<keyword evidence="3" id="KW-1185">Reference proteome</keyword>
<dbReference type="InterPro" id="IPR029071">
    <property type="entry name" value="Ubiquitin-like_domsf"/>
</dbReference>
<dbReference type="Proteomes" id="UP000515123">
    <property type="component" value="Linkage group 21"/>
</dbReference>
<dbReference type="SUPFAM" id="SSF54236">
    <property type="entry name" value="Ubiquitin-like"/>
    <property type="match status" value="1"/>
</dbReference>
<dbReference type="RefSeq" id="XP_020111378.1">
    <property type="nucleotide sequence ID" value="XM_020255789.1"/>
</dbReference>
<dbReference type="Gene3D" id="3.10.20.90">
    <property type="entry name" value="Phosphatidylinositol 3-kinase Catalytic Subunit, Chain A, domain 1"/>
    <property type="match status" value="1"/>
</dbReference>
<gene>
    <name evidence="4 5 6" type="primary">LOC109726275</name>
</gene>
<evidence type="ECO:0000313" key="5">
    <source>
        <dbReference type="RefSeq" id="XP_020111377.1"/>
    </source>
</evidence>
<feature type="domain" description="Ubiquitin-like" evidence="2">
    <location>
        <begin position="58"/>
        <end position="130"/>
    </location>
</feature>
<reference evidence="4 5" key="2">
    <citation type="submission" date="2025-04" db="UniProtKB">
        <authorList>
            <consortium name="RefSeq"/>
        </authorList>
    </citation>
    <scope>IDENTIFICATION</scope>
    <source>
        <tissue evidence="4 5">Leaf</tissue>
    </source>
</reference>
<evidence type="ECO:0000313" key="6">
    <source>
        <dbReference type="RefSeq" id="XP_020111378.1"/>
    </source>
</evidence>
<dbReference type="AlphaFoldDB" id="A0A6P5GRT8"/>
<feature type="compositionally biased region" description="Basic residues" evidence="1">
    <location>
        <begin position="1"/>
        <end position="14"/>
    </location>
</feature>
<dbReference type="GeneID" id="109726275"/>
<dbReference type="PROSITE" id="PS50053">
    <property type="entry name" value="UBIQUITIN_2"/>
    <property type="match status" value="1"/>
</dbReference>
<evidence type="ECO:0000313" key="3">
    <source>
        <dbReference type="Proteomes" id="UP000515123"/>
    </source>
</evidence>
<proteinExistence type="predicted"/>
<feature type="region of interest" description="Disordered" evidence="1">
    <location>
        <begin position="1"/>
        <end position="24"/>
    </location>
</feature>
<organism evidence="4">
    <name type="scientific">Ananas comosus</name>
    <name type="common">Pineapple</name>
    <name type="synonym">Ananas ananas</name>
    <dbReference type="NCBI Taxonomy" id="4615"/>
    <lineage>
        <taxon>Eukaryota</taxon>
        <taxon>Viridiplantae</taxon>
        <taxon>Streptophyta</taxon>
        <taxon>Embryophyta</taxon>
        <taxon>Tracheophyta</taxon>
        <taxon>Spermatophyta</taxon>
        <taxon>Magnoliopsida</taxon>
        <taxon>Liliopsida</taxon>
        <taxon>Poales</taxon>
        <taxon>Bromeliaceae</taxon>
        <taxon>Bromelioideae</taxon>
        <taxon>Ananas</taxon>
    </lineage>
</organism>
<protein>
    <submittedName>
        <fullName evidence="4 6">BAG family molecular chaperone regulator 2-like isoform X1</fullName>
    </submittedName>
    <submittedName>
        <fullName evidence="5">BAG family molecular chaperone regulator 2-like isoform X2</fullName>
    </submittedName>
</protein>
<reference evidence="3" key="1">
    <citation type="journal article" date="2015" name="Nat. Genet.">
        <title>The pineapple genome and the evolution of CAM photosynthesis.</title>
        <authorList>
            <person name="Ming R."/>
            <person name="VanBuren R."/>
            <person name="Wai C.M."/>
            <person name="Tang H."/>
            <person name="Schatz M.C."/>
            <person name="Bowers J.E."/>
            <person name="Lyons E."/>
            <person name="Wang M.L."/>
            <person name="Chen J."/>
            <person name="Biggers E."/>
            <person name="Zhang J."/>
            <person name="Huang L."/>
            <person name="Zhang L."/>
            <person name="Miao W."/>
            <person name="Zhang J."/>
            <person name="Ye Z."/>
            <person name="Miao C."/>
            <person name="Lin Z."/>
            <person name="Wang H."/>
            <person name="Zhou H."/>
            <person name="Yim W.C."/>
            <person name="Priest H.D."/>
            <person name="Zheng C."/>
            <person name="Woodhouse M."/>
            <person name="Edger P.P."/>
            <person name="Guyot R."/>
            <person name="Guo H.B."/>
            <person name="Guo H."/>
            <person name="Zheng G."/>
            <person name="Singh R."/>
            <person name="Sharma A."/>
            <person name="Min X."/>
            <person name="Zheng Y."/>
            <person name="Lee H."/>
            <person name="Gurtowski J."/>
            <person name="Sedlazeck F.J."/>
            <person name="Harkess A."/>
            <person name="McKain M.R."/>
            <person name="Liao Z."/>
            <person name="Fang J."/>
            <person name="Liu J."/>
            <person name="Zhang X."/>
            <person name="Zhang Q."/>
            <person name="Hu W."/>
            <person name="Qin Y."/>
            <person name="Wang K."/>
            <person name="Chen L.Y."/>
            <person name="Shirley N."/>
            <person name="Lin Y.R."/>
            <person name="Liu L.Y."/>
            <person name="Hernandez A.G."/>
            <person name="Wright C.L."/>
            <person name="Bulone V."/>
            <person name="Tuskan G.A."/>
            <person name="Heath K."/>
            <person name="Zee F."/>
            <person name="Moore P.H."/>
            <person name="Sunkar R."/>
            <person name="Leebens-Mack J.H."/>
            <person name="Mockler T."/>
            <person name="Bennetzen J.L."/>
            <person name="Freeling M."/>
            <person name="Sankoff D."/>
            <person name="Paterson A.H."/>
            <person name="Zhu X."/>
            <person name="Yang X."/>
            <person name="Smith J.A."/>
            <person name="Cushman J.C."/>
            <person name="Paull R.E."/>
            <person name="Yu Q."/>
        </authorList>
    </citation>
    <scope>NUCLEOTIDE SEQUENCE [LARGE SCALE GENOMIC DNA]</scope>
    <source>
        <strain evidence="3">cv. F153</strain>
    </source>
</reference>
<sequence length="161" mass="17226">MMKLRSKKLFKRSSSKLSGGGGAAAVGVGGRGEIEWELRPGGMLVQKREGRGVAGELITVRVSTTAGSSANCHDLTIGATSTFGEMKEALSMLTGLEPREQRLVFKGKEREDGDHLHMVGVRDGDKVLLLQDPAIKEKKLLLLQQAMAGLGSTNCHTIIQV</sequence>
<name>A0A6P5GRT8_ANACO</name>
<dbReference type="InterPro" id="IPR000626">
    <property type="entry name" value="Ubiquitin-like_dom"/>
</dbReference>
<dbReference type="Gramene" id="Aco022718.1.mrna1">
    <property type="protein sequence ID" value="Aco022718.1.mrna1"/>
    <property type="gene ID" value="Aco022718.1.path1"/>
</dbReference>